<dbReference type="InterPro" id="IPR006619">
    <property type="entry name" value="PGRP_domain_met/bac"/>
</dbReference>
<feature type="domain" description="Peptidoglycan recognition protein family" evidence="4">
    <location>
        <begin position="32"/>
        <end position="186"/>
    </location>
</feature>
<dbReference type="InterPro" id="IPR015510">
    <property type="entry name" value="PGRP"/>
</dbReference>
<evidence type="ECO:0000313" key="5">
    <source>
        <dbReference type="EMBL" id="TDQ55504.1"/>
    </source>
</evidence>
<feature type="compositionally biased region" description="Basic and acidic residues" evidence="2">
    <location>
        <begin position="223"/>
        <end position="235"/>
    </location>
</feature>
<dbReference type="Proteomes" id="UP000295281">
    <property type="component" value="Unassembled WGS sequence"/>
</dbReference>
<dbReference type="RefSeq" id="WP_133740006.1">
    <property type="nucleotide sequence ID" value="NZ_SNYN01000001.1"/>
</dbReference>
<accession>A0A4R6V5B0</accession>
<organism evidence="5 6">
    <name type="scientific">Actinorugispora endophytica</name>
    <dbReference type="NCBI Taxonomy" id="1605990"/>
    <lineage>
        <taxon>Bacteria</taxon>
        <taxon>Bacillati</taxon>
        <taxon>Actinomycetota</taxon>
        <taxon>Actinomycetes</taxon>
        <taxon>Streptosporangiales</taxon>
        <taxon>Nocardiopsidaceae</taxon>
        <taxon>Actinorugispora</taxon>
    </lineage>
</organism>
<dbReference type="CDD" id="cd06583">
    <property type="entry name" value="PGRP"/>
    <property type="match status" value="1"/>
</dbReference>
<dbReference type="GO" id="GO:0008270">
    <property type="term" value="F:zinc ion binding"/>
    <property type="evidence" value="ECO:0007669"/>
    <property type="project" value="InterPro"/>
</dbReference>
<sequence length="263" mass="28626">MVRGAVLAVGGVLLGGGADLGAVRGALADSGPSVYSREEWGARHPRYGIKVLDSGPDHIVVHHTATANVEDYSRQRAFALSRAIQNHHMDVNGWNDTGQQITISRGGYVMEGRRGSLSAVEEGEHVVGAHVANHNDHTIGIENEGTYMSTLPPTALLTALIDTCAWLCLAYRLNPVTAIVGHRDYNSTNCPGDELYELLPKLRTDTTARVARLRRALPPTDQARQEAAEVPEENHPTFPDVPRQERTAEYYHGPALGKQDADR</sequence>
<dbReference type="Gene3D" id="3.40.80.10">
    <property type="entry name" value="Peptidoglycan recognition protein-like"/>
    <property type="match status" value="1"/>
</dbReference>
<dbReference type="Pfam" id="PF01510">
    <property type="entry name" value="Amidase_2"/>
    <property type="match status" value="1"/>
</dbReference>
<dbReference type="PANTHER" id="PTHR11022">
    <property type="entry name" value="PEPTIDOGLYCAN RECOGNITION PROTEIN"/>
    <property type="match status" value="1"/>
</dbReference>
<dbReference type="GO" id="GO:0008745">
    <property type="term" value="F:N-acetylmuramoyl-L-alanine amidase activity"/>
    <property type="evidence" value="ECO:0007669"/>
    <property type="project" value="InterPro"/>
</dbReference>
<dbReference type="InterPro" id="IPR036505">
    <property type="entry name" value="Amidase/PGRP_sf"/>
</dbReference>
<evidence type="ECO:0000256" key="1">
    <source>
        <dbReference type="ARBA" id="ARBA00007553"/>
    </source>
</evidence>
<keyword evidence="6" id="KW-1185">Reference proteome</keyword>
<evidence type="ECO:0000259" key="4">
    <source>
        <dbReference type="SMART" id="SM00701"/>
    </source>
</evidence>
<protein>
    <submittedName>
        <fullName evidence="5">N-acetyl-anhydromuramyl-L-alanine amidase AmpD</fullName>
    </submittedName>
</protein>
<dbReference type="EMBL" id="SNYN01000001">
    <property type="protein sequence ID" value="TDQ55504.1"/>
    <property type="molecule type" value="Genomic_DNA"/>
</dbReference>
<comment type="similarity">
    <text evidence="1">Belongs to the N-acetylmuramoyl-L-alanine amidase 2 family.</text>
</comment>
<evidence type="ECO:0000256" key="2">
    <source>
        <dbReference type="SAM" id="MobiDB-lite"/>
    </source>
</evidence>
<dbReference type="AlphaFoldDB" id="A0A4R6V5B0"/>
<evidence type="ECO:0000313" key="6">
    <source>
        <dbReference type="Proteomes" id="UP000295281"/>
    </source>
</evidence>
<dbReference type="InterPro" id="IPR002502">
    <property type="entry name" value="Amidase_domain"/>
</dbReference>
<dbReference type="SUPFAM" id="SSF55846">
    <property type="entry name" value="N-acetylmuramoyl-L-alanine amidase-like"/>
    <property type="match status" value="1"/>
</dbReference>
<name>A0A4R6V5B0_9ACTN</name>
<dbReference type="SMART" id="SM00701">
    <property type="entry name" value="PGRP"/>
    <property type="match status" value="1"/>
</dbReference>
<dbReference type="OrthoDB" id="514320at2"/>
<gene>
    <name evidence="5" type="ORF">EV190_101835</name>
</gene>
<feature type="domain" description="N-acetylmuramoyl-L-alanine amidase" evidence="3">
    <location>
        <begin position="44"/>
        <end position="192"/>
    </location>
</feature>
<comment type="caution">
    <text evidence="5">The sequence shown here is derived from an EMBL/GenBank/DDBJ whole genome shotgun (WGS) entry which is preliminary data.</text>
</comment>
<evidence type="ECO:0000259" key="3">
    <source>
        <dbReference type="SMART" id="SM00644"/>
    </source>
</evidence>
<reference evidence="5 6" key="1">
    <citation type="submission" date="2019-03" db="EMBL/GenBank/DDBJ databases">
        <title>Genomic Encyclopedia of Type Strains, Phase IV (KMG-IV): sequencing the most valuable type-strain genomes for metagenomic binning, comparative biology and taxonomic classification.</title>
        <authorList>
            <person name="Goeker M."/>
        </authorList>
    </citation>
    <scope>NUCLEOTIDE SEQUENCE [LARGE SCALE GENOMIC DNA]</scope>
    <source>
        <strain evidence="5 6">DSM 46770</strain>
    </source>
</reference>
<feature type="region of interest" description="Disordered" evidence="2">
    <location>
        <begin position="216"/>
        <end position="263"/>
    </location>
</feature>
<proteinExistence type="inferred from homology"/>
<dbReference type="PANTHER" id="PTHR11022:SF41">
    <property type="entry name" value="PEPTIDOGLYCAN-RECOGNITION PROTEIN LC-RELATED"/>
    <property type="match status" value="1"/>
</dbReference>
<dbReference type="SMART" id="SM00644">
    <property type="entry name" value="Ami_2"/>
    <property type="match status" value="1"/>
</dbReference>
<dbReference type="GO" id="GO:0009253">
    <property type="term" value="P:peptidoglycan catabolic process"/>
    <property type="evidence" value="ECO:0007669"/>
    <property type="project" value="InterPro"/>
</dbReference>